<reference evidence="3 4" key="1">
    <citation type="journal article" date="2024" name="IMA Fungus">
        <title>Apiospora arundinis, a panoply of carbohydrate-active enzymes and secondary metabolites.</title>
        <authorList>
            <person name="Sorensen T."/>
            <person name="Petersen C."/>
            <person name="Muurmann A.T."/>
            <person name="Christiansen J.V."/>
            <person name="Brundto M.L."/>
            <person name="Overgaard C.K."/>
            <person name="Boysen A.T."/>
            <person name="Wollenberg R.D."/>
            <person name="Larsen T.O."/>
            <person name="Sorensen J.L."/>
            <person name="Nielsen K.L."/>
            <person name="Sondergaard T.E."/>
        </authorList>
    </citation>
    <scope>NUCLEOTIDE SEQUENCE [LARGE SCALE GENOMIC DNA]</scope>
    <source>
        <strain evidence="3 4">AAU 773</strain>
    </source>
</reference>
<comment type="caution">
    <text evidence="3">The sequence shown here is derived from an EMBL/GenBank/DDBJ whole genome shotgun (WGS) entry which is preliminary data.</text>
</comment>
<feature type="compositionally biased region" description="Basic and acidic residues" evidence="2">
    <location>
        <begin position="333"/>
        <end position="346"/>
    </location>
</feature>
<evidence type="ECO:0000313" key="4">
    <source>
        <dbReference type="Proteomes" id="UP001390339"/>
    </source>
</evidence>
<feature type="coiled-coil region" evidence="1">
    <location>
        <begin position="122"/>
        <end position="156"/>
    </location>
</feature>
<evidence type="ECO:0000313" key="3">
    <source>
        <dbReference type="EMBL" id="KAK8856129.1"/>
    </source>
</evidence>
<feature type="region of interest" description="Disordered" evidence="2">
    <location>
        <begin position="784"/>
        <end position="813"/>
    </location>
</feature>
<feature type="region of interest" description="Disordered" evidence="2">
    <location>
        <begin position="873"/>
        <end position="892"/>
    </location>
</feature>
<feature type="compositionally biased region" description="Basic and acidic residues" evidence="2">
    <location>
        <begin position="435"/>
        <end position="454"/>
    </location>
</feature>
<feature type="region of interest" description="Disordered" evidence="2">
    <location>
        <begin position="435"/>
        <end position="457"/>
    </location>
</feature>
<accession>A0ABR2I171</accession>
<feature type="compositionally biased region" description="Acidic residues" evidence="2">
    <location>
        <begin position="271"/>
        <end position="280"/>
    </location>
</feature>
<dbReference type="EMBL" id="JAPCWZ010000007">
    <property type="protein sequence ID" value="KAK8856129.1"/>
    <property type="molecule type" value="Genomic_DNA"/>
</dbReference>
<evidence type="ECO:0000256" key="1">
    <source>
        <dbReference type="SAM" id="Coils"/>
    </source>
</evidence>
<proteinExistence type="predicted"/>
<feature type="compositionally biased region" description="Polar residues" evidence="2">
    <location>
        <begin position="878"/>
        <end position="890"/>
    </location>
</feature>
<feature type="region of interest" description="Disordered" evidence="2">
    <location>
        <begin position="261"/>
        <end position="297"/>
    </location>
</feature>
<gene>
    <name evidence="3" type="ORF">PGQ11_012041</name>
</gene>
<feature type="region of interest" description="Disordered" evidence="2">
    <location>
        <begin position="324"/>
        <end position="350"/>
    </location>
</feature>
<evidence type="ECO:0000256" key="2">
    <source>
        <dbReference type="SAM" id="MobiDB-lite"/>
    </source>
</evidence>
<organism evidence="3 4">
    <name type="scientific">Apiospora arundinis</name>
    <dbReference type="NCBI Taxonomy" id="335852"/>
    <lineage>
        <taxon>Eukaryota</taxon>
        <taxon>Fungi</taxon>
        <taxon>Dikarya</taxon>
        <taxon>Ascomycota</taxon>
        <taxon>Pezizomycotina</taxon>
        <taxon>Sordariomycetes</taxon>
        <taxon>Xylariomycetidae</taxon>
        <taxon>Amphisphaeriales</taxon>
        <taxon>Apiosporaceae</taxon>
        <taxon>Apiospora</taxon>
    </lineage>
</organism>
<name>A0ABR2I171_9PEZI</name>
<sequence length="952" mass="106896">MDEAIRDTRNGATNPTLEGAALELAAMNMHGLNFTTEPTQVQRKALEVVNLVMDSRHGNTNTPTAIDRTATPCSCWNSEEGAHTATRKSTKLPALVDSPFAHELLEVYKQQVNDQRFTIDHMDREHITRADLKKQVDNLRELLQADQAAIEKINGELLVSRAQATFHADKIVHLSQRIRKEIASERNQMYLEQAAHVEKDSQDRMAQNDAWEQDIESKVDRRVDIAERLSVLSKKIHQLNGDTRHYEQPQNNCLISEDETHSNASCWSGGDVDDDGVSEDALEHIGSRDGDDNESHMSYNSNQGWCISKARPAYPYQAYVEEENNHDQNSQAEHQENEPSEDDAHSRASTIEAEVEHAAEKRSHFDWRRIHYSCWDCGANTLCCHHYKGAPKISCVCGWAREKGDLWCACMPAIHCVCGHGCTVTSVRDHHGEDEYRNEYDEQDQHRDNNEGSDRACSPAVSNWGHCDPPVDAARSWGVCSNAGRSSSFGYKAPSNLDEECDKHEYKVGDCHDGKRVLAIDAMGNLVCDHEPEKDWDAMPRFFMGAELASDFLPRAYHIYSEIVDDQMEEWYEDDETQFTYIDSGPWRGLIINGEHRGKYAFGLEPPTDEQIAEALGEDNPDREVEDASVHLEGARSGSPNCSGCFGQSSFVCDWDQTSVDKVDVTKDEPQFWLGRELVGEDGLPQAFHEFSQSYEVVYATKDEAPGSSSFTYVSNGPWSGLIIDGEHRGKYVFRFSPPSDECIADYQACNPMRRGSPVSNFRDGCGGRCSPVREGWGGLCSHDTVDQRNESENENDEVSHTSASPTGDRYDEDEYRRQFKEQEAEIDGLKYRLQGDKVKVVAQAEILAAKEAEIQALTVELQQARAALSTMPDDRGVQTSSTFGQNSPASIPIYTPASSQLSDDSSFDKISMVMDEPQQWNGAVKFAWANIADECPEHPEYPPKPKSSTWW</sequence>
<protein>
    <submittedName>
        <fullName evidence="3">Uncharacterized protein</fullName>
    </submittedName>
</protein>
<feature type="compositionally biased region" description="Basic and acidic residues" evidence="2">
    <location>
        <begin position="281"/>
        <end position="295"/>
    </location>
</feature>
<keyword evidence="1" id="KW-0175">Coiled coil</keyword>
<keyword evidence="4" id="KW-1185">Reference proteome</keyword>
<feature type="coiled-coil region" evidence="1">
    <location>
        <begin position="813"/>
        <end position="868"/>
    </location>
</feature>
<dbReference type="Proteomes" id="UP001390339">
    <property type="component" value="Unassembled WGS sequence"/>
</dbReference>